<evidence type="ECO:0008006" key="3">
    <source>
        <dbReference type="Google" id="ProtNLM"/>
    </source>
</evidence>
<accession>A0ABP5CFZ5</accession>
<gene>
    <name evidence="1" type="ORF">GCM10009776_26670</name>
</gene>
<sequence>MDAEIANALALGPDSTMADHTVDITTIGARSNQPRRIEIWFHSVDGTVYLTGLPGPRGWYANLLAHPRFTFHLMHGVTVDLPAAATPVTDADDRTALLGAIIAGIDDLYIRRGSPRRVARPHRWIADSPLIRVTFD</sequence>
<dbReference type="InterPro" id="IPR004378">
    <property type="entry name" value="F420H2_quin_Rdtase"/>
</dbReference>
<evidence type="ECO:0000313" key="1">
    <source>
        <dbReference type="EMBL" id="GAA1962667.1"/>
    </source>
</evidence>
<keyword evidence="2" id="KW-1185">Reference proteome</keyword>
<dbReference type="SUPFAM" id="SSF50475">
    <property type="entry name" value="FMN-binding split barrel"/>
    <property type="match status" value="1"/>
</dbReference>
<proteinExistence type="predicted"/>
<dbReference type="RefSeq" id="WP_344095433.1">
    <property type="nucleotide sequence ID" value="NZ_BAAAOG010000005.1"/>
</dbReference>
<reference evidence="2" key="1">
    <citation type="journal article" date="2019" name="Int. J. Syst. Evol. Microbiol.">
        <title>The Global Catalogue of Microorganisms (GCM) 10K type strain sequencing project: providing services to taxonomists for standard genome sequencing and annotation.</title>
        <authorList>
            <consortium name="The Broad Institute Genomics Platform"/>
            <consortium name="The Broad Institute Genome Sequencing Center for Infectious Disease"/>
            <person name="Wu L."/>
            <person name="Ma J."/>
        </authorList>
    </citation>
    <scope>NUCLEOTIDE SEQUENCE [LARGE SCALE GENOMIC DNA]</scope>
    <source>
        <strain evidence="2">JCM 14901</strain>
    </source>
</reference>
<dbReference type="Proteomes" id="UP001499933">
    <property type="component" value="Unassembled WGS sequence"/>
</dbReference>
<dbReference type="Gene3D" id="2.30.110.10">
    <property type="entry name" value="Electron Transport, Fmn-binding Protein, Chain A"/>
    <property type="match status" value="1"/>
</dbReference>
<dbReference type="Pfam" id="PF04075">
    <property type="entry name" value="F420H2_quin_red"/>
    <property type="match status" value="1"/>
</dbReference>
<organism evidence="1 2">
    <name type="scientific">Microbacterium deminutum</name>
    <dbReference type="NCBI Taxonomy" id="344164"/>
    <lineage>
        <taxon>Bacteria</taxon>
        <taxon>Bacillati</taxon>
        <taxon>Actinomycetota</taxon>
        <taxon>Actinomycetes</taxon>
        <taxon>Micrococcales</taxon>
        <taxon>Microbacteriaceae</taxon>
        <taxon>Microbacterium</taxon>
    </lineage>
</organism>
<dbReference type="EMBL" id="BAAAOG010000005">
    <property type="protein sequence ID" value="GAA1962667.1"/>
    <property type="molecule type" value="Genomic_DNA"/>
</dbReference>
<name>A0ABP5CFZ5_9MICO</name>
<evidence type="ECO:0000313" key="2">
    <source>
        <dbReference type="Proteomes" id="UP001499933"/>
    </source>
</evidence>
<comment type="caution">
    <text evidence="1">The sequence shown here is derived from an EMBL/GenBank/DDBJ whole genome shotgun (WGS) entry which is preliminary data.</text>
</comment>
<protein>
    <recommendedName>
        <fullName evidence="3">Nitroreductase family deazaflavin-dependent oxidoreductase</fullName>
    </recommendedName>
</protein>
<dbReference type="InterPro" id="IPR012349">
    <property type="entry name" value="Split_barrel_FMN-bd"/>
</dbReference>